<reference evidence="2 3" key="1">
    <citation type="submission" date="2016-10" db="EMBL/GenBank/DDBJ databases">
        <authorList>
            <person name="de Groot N.N."/>
        </authorList>
    </citation>
    <scope>NUCLEOTIDE SEQUENCE [LARGE SCALE GENOMIC DNA]</scope>
    <source>
        <strain evidence="2 3">DSM 8423</strain>
    </source>
</reference>
<name>A0A1H7VQT0_9BACT</name>
<dbReference type="OrthoDB" id="9796465at2"/>
<dbReference type="Gene3D" id="3.40.50.10880">
    <property type="entry name" value="Uncharacterised protein PF01937, DUF89, domain 3"/>
    <property type="match status" value="1"/>
</dbReference>
<dbReference type="PIRSF" id="PIRSF006593">
    <property type="entry name" value="UCP006593"/>
    <property type="match status" value="1"/>
</dbReference>
<dbReference type="InterPro" id="IPR036075">
    <property type="entry name" value="ARMT-1-like_metal-bd_sf"/>
</dbReference>
<dbReference type="Pfam" id="PF01937">
    <property type="entry name" value="ARMT1-like_dom"/>
    <property type="match status" value="1"/>
</dbReference>
<proteinExistence type="predicted"/>
<sequence length="291" mass="32698">MYIWSDCIPCILKMAIGVARNVLKTEEDNKHFMSRILELKSLRGEDWKMISPMIISDIWLILKEMSGKEDPLKTVKEQQNLRAMKIYPSAKKTVQKSEAPFLQALKFSIAGNAMDAMVNSNKTGLRGLSMMLAQMPINMEDVLMFRERLAKSDKVVYFTDNCGEVVFDRLFVETLNNEYHPQITFVTRRMPVLNDVTVELAEAVGLGKLGRVIDNGIAVPFPGTLLKKVSPEVRQLVEDADLLIAKGVGNYDSLTEETELSGKISFLFHGKCQPCCIGRNVSENALIVYNA</sequence>
<evidence type="ECO:0000313" key="2">
    <source>
        <dbReference type="EMBL" id="SEM11249.1"/>
    </source>
</evidence>
<dbReference type="STRING" id="43775.SAMN04489760_104112"/>
<dbReference type="Gene3D" id="1.10.285.20">
    <property type="entry name" value="Uncharacterised protein PF01937, DUF89, domain 2"/>
    <property type="match status" value="1"/>
</dbReference>
<accession>A0A1H7VQT0</accession>
<dbReference type="SUPFAM" id="SSF111321">
    <property type="entry name" value="AF1104-like"/>
    <property type="match status" value="1"/>
</dbReference>
<feature type="domain" description="Damage-control phosphatase ARMT1-like metal-binding" evidence="1">
    <location>
        <begin position="5"/>
        <end position="276"/>
    </location>
</feature>
<keyword evidence="3" id="KW-1185">Reference proteome</keyword>
<dbReference type="InterPro" id="IPR014444">
    <property type="entry name" value="PH1575-like"/>
</dbReference>
<protein>
    <recommendedName>
        <fullName evidence="1">Damage-control phosphatase ARMT1-like metal-binding domain-containing protein</fullName>
    </recommendedName>
</protein>
<dbReference type="AlphaFoldDB" id="A0A1H7VQT0"/>
<dbReference type="RefSeq" id="WP_093882466.1">
    <property type="nucleotide sequence ID" value="NZ_FOBS01000004.1"/>
</dbReference>
<dbReference type="Proteomes" id="UP000198744">
    <property type="component" value="Unassembled WGS sequence"/>
</dbReference>
<evidence type="ECO:0000259" key="1">
    <source>
        <dbReference type="Pfam" id="PF01937"/>
    </source>
</evidence>
<dbReference type="InterPro" id="IPR002791">
    <property type="entry name" value="ARMT1-like_metal-bd"/>
</dbReference>
<dbReference type="EMBL" id="FOBS01000004">
    <property type="protein sequence ID" value="SEM11249.1"/>
    <property type="molecule type" value="Genomic_DNA"/>
</dbReference>
<evidence type="ECO:0000313" key="3">
    <source>
        <dbReference type="Proteomes" id="UP000198744"/>
    </source>
</evidence>
<organism evidence="2 3">
    <name type="scientific">Syntrophus gentianae</name>
    <dbReference type="NCBI Taxonomy" id="43775"/>
    <lineage>
        <taxon>Bacteria</taxon>
        <taxon>Pseudomonadati</taxon>
        <taxon>Thermodesulfobacteriota</taxon>
        <taxon>Syntrophia</taxon>
        <taxon>Syntrophales</taxon>
        <taxon>Syntrophaceae</taxon>
        <taxon>Syntrophus</taxon>
    </lineage>
</organism>
<gene>
    <name evidence="2" type="ORF">SAMN04489760_104112</name>
</gene>